<evidence type="ECO:0000313" key="4">
    <source>
        <dbReference type="Proteomes" id="UP000748025"/>
    </source>
</evidence>
<name>A0A9P7NAN0_9HYPO</name>
<dbReference type="OrthoDB" id="29061at2759"/>
<keyword evidence="1" id="KW-0963">Cytoplasm</keyword>
<evidence type="ECO:0000313" key="3">
    <source>
        <dbReference type="EMBL" id="KAG6009168.1"/>
    </source>
</evidence>
<gene>
    <name evidence="3" type="ORF">E4U43_000043</name>
</gene>
<evidence type="ECO:0000256" key="1">
    <source>
        <dbReference type="ARBA" id="ARBA00022490"/>
    </source>
</evidence>
<dbReference type="AlphaFoldDB" id="A0A9P7NAN0"/>
<dbReference type="PANTHER" id="PTHR10758:SF1">
    <property type="entry name" value="COP9 SIGNALOSOME COMPLEX SUBUNIT 3"/>
    <property type="match status" value="1"/>
</dbReference>
<reference evidence="3" key="1">
    <citation type="journal article" date="2020" name="bioRxiv">
        <title>Whole genome comparisons of ergot fungi reveals the divergence and evolution of species within the genus Claviceps are the result of varying mechanisms driving genome evolution and host range expansion.</title>
        <authorList>
            <person name="Wyka S.A."/>
            <person name="Mondo S.J."/>
            <person name="Liu M."/>
            <person name="Dettman J."/>
            <person name="Nalam V."/>
            <person name="Broders K.D."/>
        </authorList>
    </citation>
    <scope>NUCLEOTIDE SEQUENCE</scope>
    <source>
        <strain evidence="3">CCC 602</strain>
    </source>
</reference>
<accession>A0A9P7NAN0</accession>
<dbReference type="InterPro" id="IPR055089">
    <property type="entry name" value="COP9_N"/>
</dbReference>
<dbReference type="InterPro" id="IPR050756">
    <property type="entry name" value="CSN3"/>
</dbReference>
<keyword evidence="4" id="KW-1185">Reference proteome</keyword>
<proteinExistence type="predicted"/>
<evidence type="ECO:0000259" key="2">
    <source>
        <dbReference type="Pfam" id="PF22788"/>
    </source>
</evidence>
<protein>
    <recommendedName>
        <fullName evidence="2">COP9 signalosome complex subunit 3 N-terminal helical repeats domain-containing protein</fullName>
    </recommendedName>
</protein>
<dbReference type="Pfam" id="PF22788">
    <property type="entry name" value="COP9_hel_rpt"/>
    <property type="match status" value="1"/>
</dbReference>
<comment type="caution">
    <text evidence="3">The sequence shown here is derived from an EMBL/GenBank/DDBJ whole genome shotgun (WGS) entry which is preliminary data.</text>
</comment>
<dbReference type="GO" id="GO:0008180">
    <property type="term" value="C:COP9 signalosome"/>
    <property type="evidence" value="ECO:0007669"/>
    <property type="project" value="TreeGrafter"/>
</dbReference>
<sequence>MTMEKVQDILTGLAVVKPSTHSAAKAYDASIRQHLASLNSSTSEIGPVVLTKTKEILETLDPSLHSISYLFVLQTLMESAHSDAPMPVKLLLDATVNFLHNFDPLQTRYVGQSLRILLEKVGSGQLFSASTAVELLDAAILRIDPTGSMFTSTHLMLAQLAHNSHSVEAALSALDRDILFYPHSLNTRENSVLCDPSLPTTSYITTQTGLTDPVTITMVLEYNHLRGLRYITRRDWIKAKEAFEQVISHPIKNRAVSKIMVESYRRWVLVALLGQGRAPALPSYATATAQSAYKISGGAYNNVAEAFTALDAEALKSHIQENATIWEEDGAWPLVHEVVSAYQKWQIVGLRQTHQRVEISTVREMTLNAETGKMSEDDDAILTLIRQMMEDGMLHGSSLEQDDSGIWYLAFSRDSLTEAEFAAQIAQSYHNIESISKQYKQMDDELSSSKDYVKFLAREQKRAEKDGADAGLGFDSHIEDEDLMSGSTYRP</sequence>
<dbReference type="Proteomes" id="UP000748025">
    <property type="component" value="Unassembled WGS sequence"/>
</dbReference>
<dbReference type="PANTHER" id="PTHR10758">
    <property type="entry name" value="26S PROTEASOME NON-ATPASE REGULATORY SUBUNIT 3/COP9 SIGNALOSOME COMPLEX SUBUNIT 3"/>
    <property type="match status" value="1"/>
</dbReference>
<organism evidence="3 4">
    <name type="scientific">Claviceps pusilla</name>
    <dbReference type="NCBI Taxonomy" id="123648"/>
    <lineage>
        <taxon>Eukaryota</taxon>
        <taxon>Fungi</taxon>
        <taxon>Dikarya</taxon>
        <taxon>Ascomycota</taxon>
        <taxon>Pezizomycotina</taxon>
        <taxon>Sordariomycetes</taxon>
        <taxon>Hypocreomycetidae</taxon>
        <taxon>Hypocreales</taxon>
        <taxon>Clavicipitaceae</taxon>
        <taxon>Claviceps</taxon>
    </lineage>
</organism>
<feature type="domain" description="COP9 signalosome complex subunit 3 N-terminal helical repeats" evidence="2">
    <location>
        <begin position="35"/>
        <end position="286"/>
    </location>
</feature>
<dbReference type="GO" id="GO:0006511">
    <property type="term" value="P:ubiquitin-dependent protein catabolic process"/>
    <property type="evidence" value="ECO:0007669"/>
    <property type="project" value="TreeGrafter"/>
</dbReference>
<dbReference type="EMBL" id="SRPW01001009">
    <property type="protein sequence ID" value="KAG6009168.1"/>
    <property type="molecule type" value="Genomic_DNA"/>
</dbReference>